<dbReference type="Proteomes" id="UP000316541">
    <property type="component" value="Unassembled WGS sequence"/>
</dbReference>
<comment type="caution">
    <text evidence="8">The sequence shown here is derived from an EMBL/GenBank/DDBJ whole genome shotgun (WGS) entry which is preliminary data.</text>
</comment>
<gene>
    <name evidence="8" type="ORF">FLX08_25980</name>
</gene>
<keyword evidence="2" id="KW-1003">Cell membrane</keyword>
<proteinExistence type="predicted"/>
<dbReference type="PANTHER" id="PTHR36115:SF6">
    <property type="entry name" value="PROLINE-RICH ANTIGEN HOMOLOG"/>
    <property type="match status" value="1"/>
</dbReference>
<comment type="subcellular location">
    <subcellularLocation>
        <location evidence="1">Cell membrane</location>
        <topology evidence="1">Multi-pass membrane protein</topology>
    </subcellularLocation>
</comment>
<keyword evidence="5 6" id="KW-0472">Membrane</keyword>
<name>A0A544YMW8_9ACTN</name>
<sequence length="360" mass="38706">MIMPGRDAPVPAGPGPGVRRPHLPATLAVPAWLVAAALAAVPTWELRRERWELEHGFFEIQGCVGMLGGDEWPLSTLRDDLSRVMETAESWAVPALAVLLGLLAYVRDTGREIVGRRVAGLLVVIAVVEPLTPMYLEPEGCVQTIPILSAEWFRRVLDSWGSNQLCLLLAAALVFAAARTAAGGKPAIESTGTAWRRPVAALIDYLVVVAALRLVLEPAWSLVDSSIWFTWFDQGLLGRLGDVLEGRGRPEELLALFTLLLYVWAQHAVWGRTLGKRLLRVRVVDARTGGRLGAGRAALRTLAFPFLALVPDIGLVLLLAGGLAAFLDAGGQVLHDRLLGAAVVRHPSLTTGDPHASDLA</sequence>
<dbReference type="AlphaFoldDB" id="A0A544YMW8"/>
<dbReference type="InterPro" id="IPR051791">
    <property type="entry name" value="Pra-immunoreactive"/>
</dbReference>
<evidence type="ECO:0000313" key="8">
    <source>
        <dbReference type="EMBL" id="TQS18100.1"/>
    </source>
</evidence>
<dbReference type="Pfam" id="PF06271">
    <property type="entry name" value="RDD"/>
    <property type="match status" value="1"/>
</dbReference>
<feature type="transmembrane region" description="Helical" evidence="6">
    <location>
        <begin position="306"/>
        <end position="327"/>
    </location>
</feature>
<reference evidence="8 9" key="1">
    <citation type="submission" date="2019-07" db="EMBL/GenBank/DDBJ databases">
        <title>Microbispora hainanensis DSM 45428.</title>
        <authorList>
            <person name="Thawai C."/>
        </authorList>
    </citation>
    <scope>NUCLEOTIDE SEQUENCE [LARGE SCALE GENOMIC DNA]</scope>
    <source>
        <strain evidence="8 9">DSM 45428</strain>
    </source>
</reference>
<dbReference type="InterPro" id="IPR010432">
    <property type="entry name" value="RDD"/>
</dbReference>
<dbReference type="EMBL" id="VIRM01000036">
    <property type="protein sequence ID" value="TQS18100.1"/>
    <property type="molecule type" value="Genomic_DNA"/>
</dbReference>
<evidence type="ECO:0000256" key="1">
    <source>
        <dbReference type="ARBA" id="ARBA00004651"/>
    </source>
</evidence>
<feature type="domain" description="RDD" evidence="7">
    <location>
        <begin position="192"/>
        <end position="339"/>
    </location>
</feature>
<dbReference type="PANTHER" id="PTHR36115">
    <property type="entry name" value="PROLINE-RICH ANTIGEN HOMOLOG-RELATED"/>
    <property type="match status" value="1"/>
</dbReference>
<organism evidence="8 9">
    <name type="scientific">Microbispora hainanensis</name>
    <dbReference type="NCBI Taxonomy" id="568844"/>
    <lineage>
        <taxon>Bacteria</taxon>
        <taxon>Bacillati</taxon>
        <taxon>Actinomycetota</taxon>
        <taxon>Actinomycetes</taxon>
        <taxon>Streptosporangiales</taxon>
        <taxon>Streptosporangiaceae</taxon>
        <taxon>Microbispora</taxon>
    </lineage>
</organism>
<protein>
    <submittedName>
        <fullName evidence="8">RDD family protein</fullName>
    </submittedName>
</protein>
<accession>A0A544YMW8</accession>
<evidence type="ECO:0000256" key="3">
    <source>
        <dbReference type="ARBA" id="ARBA00022692"/>
    </source>
</evidence>
<keyword evidence="3 6" id="KW-0812">Transmembrane</keyword>
<dbReference type="GO" id="GO:0005886">
    <property type="term" value="C:plasma membrane"/>
    <property type="evidence" value="ECO:0007669"/>
    <property type="project" value="UniProtKB-SubCell"/>
</dbReference>
<keyword evidence="4 6" id="KW-1133">Transmembrane helix</keyword>
<evidence type="ECO:0000256" key="6">
    <source>
        <dbReference type="SAM" id="Phobius"/>
    </source>
</evidence>
<evidence type="ECO:0000256" key="2">
    <source>
        <dbReference type="ARBA" id="ARBA00022475"/>
    </source>
</evidence>
<evidence type="ECO:0000259" key="7">
    <source>
        <dbReference type="Pfam" id="PF06271"/>
    </source>
</evidence>
<evidence type="ECO:0000256" key="5">
    <source>
        <dbReference type="ARBA" id="ARBA00023136"/>
    </source>
</evidence>
<evidence type="ECO:0000313" key="9">
    <source>
        <dbReference type="Proteomes" id="UP000316541"/>
    </source>
</evidence>
<evidence type="ECO:0000256" key="4">
    <source>
        <dbReference type="ARBA" id="ARBA00022989"/>
    </source>
</evidence>